<feature type="active site" evidence="7">
    <location>
        <position position="93"/>
    </location>
</feature>
<evidence type="ECO:0000256" key="7">
    <source>
        <dbReference type="PIRSR" id="PIRSR000446-1"/>
    </source>
</evidence>
<evidence type="ECO:0000256" key="5">
    <source>
        <dbReference type="ARBA" id="ARBA00048462"/>
    </source>
</evidence>
<organism evidence="9 10">
    <name type="scientific">Desulfoprunum benzoelyticum</name>
    <dbReference type="NCBI Taxonomy" id="1506996"/>
    <lineage>
        <taxon>Bacteria</taxon>
        <taxon>Pseudomonadati</taxon>
        <taxon>Thermodesulfobacteriota</taxon>
        <taxon>Desulfobulbia</taxon>
        <taxon>Desulfobulbales</taxon>
        <taxon>Desulfobulbaceae</taxon>
        <taxon>Desulfoprunum</taxon>
    </lineage>
</organism>
<dbReference type="GO" id="GO:0004314">
    <property type="term" value="F:[acyl-carrier-protein] S-malonyltransferase activity"/>
    <property type="evidence" value="ECO:0007669"/>
    <property type="project" value="UniProtKB-EC"/>
</dbReference>
<feature type="active site" evidence="7">
    <location>
        <position position="201"/>
    </location>
</feature>
<dbReference type="RefSeq" id="WP_183347806.1">
    <property type="nucleotide sequence ID" value="NZ_JACHEO010000001.1"/>
</dbReference>
<dbReference type="AlphaFoldDB" id="A0A840UM78"/>
<dbReference type="PIRSF" id="PIRSF000446">
    <property type="entry name" value="Mct"/>
    <property type="match status" value="1"/>
</dbReference>
<evidence type="ECO:0000256" key="4">
    <source>
        <dbReference type="ARBA" id="ARBA00023315"/>
    </source>
</evidence>
<evidence type="ECO:0000313" key="9">
    <source>
        <dbReference type="EMBL" id="MBB5346715.1"/>
    </source>
</evidence>
<dbReference type="Proteomes" id="UP000539642">
    <property type="component" value="Unassembled WGS sequence"/>
</dbReference>
<reference evidence="9 10" key="1">
    <citation type="submission" date="2020-08" db="EMBL/GenBank/DDBJ databases">
        <title>Genomic Encyclopedia of Type Strains, Phase IV (KMG-IV): sequencing the most valuable type-strain genomes for metagenomic binning, comparative biology and taxonomic classification.</title>
        <authorList>
            <person name="Goeker M."/>
        </authorList>
    </citation>
    <scope>NUCLEOTIDE SEQUENCE [LARGE SCALE GENOMIC DNA]</scope>
    <source>
        <strain evidence="9 10">DSM 28570</strain>
    </source>
</reference>
<dbReference type="SUPFAM" id="SSF55048">
    <property type="entry name" value="Probable ACP-binding domain of malonyl-CoA ACP transacylase"/>
    <property type="match status" value="1"/>
</dbReference>
<dbReference type="InterPro" id="IPR016036">
    <property type="entry name" value="Malonyl_transacylase_ACP-bd"/>
</dbReference>
<evidence type="ECO:0000256" key="3">
    <source>
        <dbReference type="ARBA" id="ARBA00022679"/>
    </source>
</evidence>
<keyword evidence="3 6" id="KW-0808">Transferase</keyword>
<name>A0A840UM78_9BACT</name>
<dbReference type="InterPro" id="IPR001227">
    <property type="entry name" value="Ac_transferase_dom_sf"/>
</dbReference>
<dbReference type="GO" id="GO:0006633">
    <property type="term" value="P:fatty acid biosynthetic process"/>
    <property type="evidence" value="ECO:0007669"/>
    <property type="project" value="TreeGrafter"/>
</dbReference>
<evidence type="ECO:0000313" key="10">
    <source>
        <dbReference type="Proteomes" id="UP000539642"/>
    </source>
</evidence>
<comment type="similarity">
    <text evidence="6">Belongs to the fabD family.</text>
</comment>
<dbReference type="SMART" id="SM00827">
    <property type="entry name" value="PKS_AT"/>
    <property type="match status" value="1"/>
</dbReference>
<dbReference type="EMBL" id="JACHEO010000001">
    <property type="protein sequence ID" value="MBB5346715.1"/>
    <property type="molecule type" value="Genomic_DNA"/>
</dbReference>
<accession>A0A840UM78</accession>
<dbReference type="GO" id="GO:0005829">
    <property type="term" value="C:cytosol"/>
    <property type="evidence" value="ECO:0007669"/>
    <property type="project" value="TreeGrafter"/>
</dbReference>
<comment type="caution">
    <text evidence="9">The sequence shown here is derived from an EMBL/GenBank/DDBJ whole genome shotgun (WGS) entry which is preliminary data.</text>
</comment>
<evidence type="ECO:0000256" key="1">
    <source>
        <dbReference type="ARBA" id="ARBA00013258"/>
    </source>
</evidence>
<dbReference type="Gene3D" id="3.40.366.10">
    <property type="entry name" value="Malonyl-Coenzyme A Acyl Carrier Protein, domain 2"/>
    <property type="match status" value="1"/>
</dbReference>
<gene>
    <name evidence="9" type="ORF">HNQ81_000422</name>
</gene>
<keyword evidence="10" id="KW-1185">Reference proteome</keyword>
<evidence type="ECO:0000256" key="6">
    <source>
        <dbReference type="PIRNR" id="PIRNR000446"/>
    </source>
</evidence>
<dbReference type="Gene3D" id="3.30.70.250">
    <property type="entry name" value="Malonyl-CoA ACP transacylase, ACP-binding"/>
    <property type="match status" value="1"/>
</dbReference>
<dbReference type="PANTHER" id="PTHR42681">
    <property type="entry name" value="MALONYL-COA-ACYL CARRIER PROTEIN TRANSACYLASE, MITOCHONDRIAL"/>
    <property type="match status" value="1"/>
</dbReference>
<dbReference type="InterPro" id="IPR024925">
    <property type="entry name" value="Malonyl_CoA-ACP_transAc"/>
</dbReference>
<dbReference type="InterPro" id="IPR050858">
    <property type="entry name" value="Mal-CoA-ACP_Trans/PKS_FabD"/>
</dbReference>
<evidence type="ECO:0000256" key="2">
    <source>
        <dbReference type="ARBA" id="ARBA00018953"/>
    </source>
</evidence>
<evidence type="ECO:0000259" key="8">
    <source>
        <dbReference type="SMART" id="SM00827"/>
    </source>
</evidence>
<proteinExistence type="inferred from homology"/>
<dbReference type="Pfam" id="PF00698">
    <property type="entry name" value="Acyl_transf_1"/>
    <property type="match status" value="1"/>
</dbReference>
<sequence length="314" mass="33547">MNIAVLFPGQGSQFIGMGREFIDTDRDCAEILASAEAVCDFPLRRLMMEGPLEELTRAVYLQPAITVTNLICWKALHNALGDRLPVRCFAGHSLGEYSALCASGATGLEDTLRMVAKRGELMEREGVKHPGGMRAVIGLDIGEIETLIEGYSGGGVVTAANHNTPQQVVISGTMEAMDAVGAQAEARGAKVVALNVSVANHSPLVADAVPDFTGFIEDIAFNTPRIPVYFNVSARKETDTAVIRTLMAQQIAAKVRWCEIISAMIADGIDTFIEVGPKTVLKGMMRKIVPSGVKVTALQFDTPEALAGCLEKLA</sequence>
<keyword evidence="4 6" id="KW-0012">Acyltransferase</keyword>
<dbReference type="PANTHER" id="PTHR42681:SF1">
    <property type="entry name" value="MALONYL-COA-ACYL CARRIER PROTEIN TRANSACYLASE, MITOCHONDRIAL"/>
    <property type="match status" value="1"/>
</dbReference>
<comment type="catalytic activity">
    <reaction evidence="5 6">
        <text>holo-[ACP] + malonyl-CoA = malonyl-[ACP] + CoA</text>
        <dbReference type="Rhea" id="RHEA:41792"/>
        <dbReference type="Rhea" id="RHEA-COMP:9623"/>
        <dbReference type="Rhea" id="RHEA-COMP:9685"/>
        <dbReference type="ChEBI" id="CHEBI:57287"/>
        <dbReference type="ChEBI" id="CHEBI:57384"/>
        <dbReference type="ChEBI" id="CHEBI:64479"/>
        <dbReference type="ChEBI" id="CHEBI:78449"/>
        <dbReference type="EC" id="2.3.1.39"/>
    </reaction>
</comment>
<dbReference type="EC" id="2.3.1.39" evidence="1 6"/>
<dbReference type="InterPro" id="IPR016035">
    <property type="entry name" value="Acyl_Trfase/lysoPLipase"/>
</dbReference>
<feature type="domain" description="Malonyl-CoA:ACP transacylase (MAT)" evidence="8">
    <location>
        <begin position="6"/>
        <end position="313"/>
    </location>
</feature>
<dbReference type="InterPro" id="IPR014043">
    <property type="entry name" value="Acyl_transferase_dom"/>
</dbReference>
<dbReference type="SUPFAM" id="SSF52151">
    <property type="entry name" value="FabD/lysophospholipase-like"/>
    <property type="match status" value="1"/>
</dbReference>
<protein>
    <recommendedName>
        <fullName evidence="2 6">Malonyl CoA-acyl carrier protein transacylase</fullName>
        <ecNumber evidence="1 6">2.3.1.39</ecNumber>
    </recommendedName>
</protein>